<sequence length="244" mass="28145">MEKDLNDENLPFEPTRLERLMLAKTAIQAHISNNNTEDDDDDLILSEEARLALLSHLEETCKSASEDAFVEEDWELSQFWYDEETALTLAKAAVECVGEKGRIACVSSPSVYNQLQKLSNSKEHYLFEFDKRFQDKFSGQAIFYDYKIPLELDPKFQMYFDVVIADPPFLSQECLEKFTQTINFLTEKKIILCTGAVMEDDAKKLLNLIPCNFKPQHEKKLGNEFKCYANFNLDEIVSHNKGLN</sequence>
<dbReference type="HAMAP" id="MF_03187">
    <property type="entry name" value="Methyltr_EFM5"/>
    <property type="match status" value="1"/>
</dbReference>
<evidence type="ECO:0000256" key="4">
    <source>
        <dbReference type="ARBA" id="ARBA00022679"/>
    </source>
</evidence>
<name>A0A8X6GAA0_TRICU</name>
<keyword evidence="4 5" id="KW-0808">Transferase</keyword>
<dbReference type="PANTHER" id="PTHR13200">
    <property type="entry name" value="EEF1A LYSINE METHYLTRANSFERASE 1"/>
    <property type="match status" value="1"/>
</dbReference>
<keyword evidence="3 5" id="KW-0489">Methyltransferase</keyword>
<dbReference type="OrthoDB" id="206354at2759"/>
<gene>
    <name evidence="6" type="primary">EEF1AKMT1</name>
    <name evidence="6" type="ORF">TNCT_557971</name>
</gene>
<evidence type="ECO:0000256" key="5">
    <source>
        <dbReference type="HAMAP-Rule" id="MF_03187"/>
    </source>
</evidence>
<dbReference type="Proteomes" id="UP000887116">
    <property type="component" value="Unassembled WGS sequence"/>
</dbReference>
<dbReference type="InterPro" id="IPR041370">
    <property type="entry name" value="Mlase_EEF1AKMT1/ZCCHC4"/>
</dbReference>
<dbReference type="PANTHER" id="PTHR13200:SF0">
    <property type="entry name" value="EEF1A LYSINE METHYLTRANSFERASE 1"/>
    <property type="match status" value="1"/>
</dbReference>
<keyword evidence="7" id="KW-1185">Reference proteome</keyword>
<dbReference type="EMBL" id="BMAO01015064">
    <property type="protein sequence ID" value="GFQ99038.1"/>
    <property type="molecule type" value="Genomic_DNA"/>
</dbReference>
<dbReference type="AlphaFoldDB" id="A0A8X6GAA0"/>
<dbReference type="GO" id="GO:0005737">
    <property type="term" value="C:cytoplasm"/>
    <property type="evidence" value="ECO:0007669"/>
    <property type="project" value="UniProtKB-SubCell"/>
</dbReference>
<keyword evidence="2 5" id="KW-0963">Cytoplasm</keyword>
<evidence type="ECO:0000256" key="3">
    <source>
        <dbReference type="ARBA" id="ARBA00022603"/>
    </source>
</evidence>
<dbReference type="InterPro" id="IPR019369">
    <property type="entry name" value="Efm5/EEF1AKMT1"/>
</dbReference>
<dbReference type="InterPro" id="IPR002052">
    <property type="entry name" value="DNA_methylase_N6_adenine_CS"/>
</dbReference>
<dbReference type="GO" id="GO:0032259">
    <property type="term" value="P:methylation"/>
    <property type="evidence" value="ECO:0007669"/>
    <property type="project" value="UniProtKB-KW"/>
</dbReference>
<comment type="function">
    <text evidence="5">S-adenosyl-L-methionine-dependent protein-lysine N-methyltransferase that methylates elongation factor 1-alpha.</text>
</comment>
<proteinExistence type="inferred from homology"/>
<comment type="subcellular location">
    <subcellularLocation>
        <location evidence="1 5">Cytoplasm</location>
    </subcellularLocation>
</comment>
<evidence type="ECO:0000256" key="2">
    <source>
        <dbReference type="ARBA" id="ARBA00022490"/>
    </source>
</evidence>
<organism evidence="6 7">
    <name type="scientific">Trichonephila clavata</name>
    <name type="common">Joro spider</name>
    <name type="synonym">Nephila clavata</name>
    <dbReference type="NCBI Taxonomy" id="2740835"/>
    <lineage>
        <taxon>Eukaryota</taxon>
        <taxon>Metazoa</taxon>
        <taxon>Ecdysozoa</taxon>
        <taxon>Arthropoda</taxon>
        <taxon>Chelicerata</taxon>
        <taxon>Arachnida</taxon>
        <taxon>Araneae</taxon>
        <taxon>Araneomorphae</taxon>
        <taxon>Entelegynae</taxon>
        <taxon>Araneoidea</taxon>
        <taxon>Nephilidae</taxon>
        <taxon>Trichonephila</taxon>
    </lineage>
</organism>
<protein>
    <recommendedName>
        <fullName evidence="5">Protein-lysine N-methyltransferase TNCT_557971</fullName>
        <ecNumber evidence="5">2.1.1.-</ecNumber>
    </recommendedName>
</protein>
<evidence type="ECO:0000313" key="6">
    <source>
        <dbReference type="EMBL" id="GFQ99038.1"/>
    </source>
</evidence>
<evidence type="ECO:0000313" key="7">
    <source>
        <dbReference type="Proteomes" id="UP000887116"/>
    </source>
</evidence>
<comment type="caution">
    <text evidence="6">The sequence shown here is derived from an EMBL/GenBank/DDBJ whole genome shotgun (WGS) entry which is preliminary data.</text>
</comment>
<reference evidence="6" key="1">
    <citation type="submission" date="2020-07" db="EMBL/GenBank/DDBJ databases">
        <title>Multicomponent nature underlies the extraordinary mechanical properties of spider dragline silk.</title>
        <authorList>
            <person name="Kono N."/>
            <person name="Nakamura H."/>
            <person name="Mori M."/>
            <person name="Yoshida Y."/>
            <person name="Ohtoshi R."/>
            <person name="Malay A.D."/>
            <person name="Moran D.A.P."/>
            <person name="Tomita M."/>
            <person name="Numata K."/>
            <person name="Arakawa K."/>
        </authorList>
    </citation>
    <scope>NUCLEOTIDE SEQUENCE</scope>
</reference>
<dbReference type="GO" id="GO:0003676">
    <property type="term" value="F:nucleic acid binding"/>
    <property type="evidence" value="ECO:0007669"/>
    <property type="project" value="InterPro"/>
</dbReference>
<evidence type="ECO:0000256" key="1">
    <source>
        <dbReference type="ARBA" id="ARBA00004496"/>
    </source>
</evidence>
<dbReference type="PROSITE" id="PS00092">
    <property type="entry name" value="N6_MTASE"/>
    <property type="match status" value="1"/>
</dbReference>
<dbReference type="Pfam" id="PF10237">
    <property type="entry name" value="N6-adenineMlase"/>
    <property type="match status" value="1"/>
</dbReference>
<dbReference type="GO" id="GO:0016279">
    <property type="term" value="F:protein-lysine N-methyltransferase activity"/>
    <property type="evidence" value="ECO:0007669"/>
    <property type="project" value="UniProtKB-UniRule"/>
</dbReference>
<accession>A0A8X6GAA0</accession>
<comment type="similarity">
    <text evidence="5">Belongs to the class I-like SAM-binding methyltransferase superfamily. EFM5 family.</text>
</comment>
<dbReference type="EC" id="2.1.1.-" evidence="5"/>